<accession>A0AAD2A5Z2</accession>
<dbReference type="SUPFAM" id="SSF56672">
    <property type="entry name" value="DNA/RNA polymerases"/>
    <property type="match status" value="1"/>
</dbReference>
<keyword evidence="2" id="KW-1185">Reference proteome</keyword>
<organism evidence="1 2">
    <name type="scientific">Fraxinus pennsylvanica</name>
    <dbReference type="NCBI Taxonomy" id="56036"/>
    <lineage>
        <taxon>Eukaryota</taxon>
        <taxon>Viridiplantae</taxon>
        <taxon>Streptophyta</taxon>
        <taxon>Embryophyta</taxon>
        <taxon>Tracheophyta</taxon>
        <taxon>Spermatophyta</taxon>
        <taxon>Magnoliopsida</taxon>
        <taxon>eudicotyledons</taxon>
        <taxon>Gunneridae</taxon>
        <taxon>Pentapetalae</taxon>
        <taxon>asterids</taxon>
        <taxon>lamiids</taxon>
        <taxon>Lamiales</taxon>
        <taxon>Oleaceae</taxon>
        <taxon>Oleeae</taxon>
        <taxon>Fraxinus</taxon>
    </lineage>
</organism>
<evidence type="ECO:0000313" key="2">
    <source>
        <dbReference type="Proteomes" id="UP000834106"/>
    </source>
</evidence>
<sequence length="131" mass="15350">MAYGAEAMSPFEVGLSSPHNLQFNEVSNDEIRQCELDFLEKRRDDSQIKLASYQRKMVRYYNVKVKKKLFRRGDLVLRRIFLSLKNGYNQICIDEEDIHKTAFRCLGSLDEEDIHKNYQNLKKKLDASNGA</sequence>
<protein>
    <submittedName>
        <fullName evidence="1">Uncharacterized protein</fullName>
    </submittedName>
</protein>
<dbReference type="Proteomes" id="UP000834106">
    <property type="component" value="Chromosome 18"/>
</dbReference>
<name>A0AAD2A5Z2_9LAMI</name>
<reference evidence="1" key="1">
    <citation type="submission" date="2023-05" db="EMBL/GenBank/DDBJ databases">
        <authorList>
            <person name="Huff M."/>
        </authorList>
    </citation>
    <scope>NUCLEOTIDE SEQUENCE</scope>
</reference>
<evidence type="ECO:0000313" key="1">
    <source>
        <dbReference type="EMBL" id="CAI9782264.1"/>
    </source>
</evidence>
<dbReference type="AlphaFoldDB" id="A0AAD2A5Z2"/>
<gene>
    <name evidence="1" type="ORF">FPE_LOCUS29694</name>
</gene>
<proteinExistence type="predicted"/>
<dbReference type="EMBL" id="OU503053">
    <property type="protein sequence ID" value="CAI9782264.1"/>
    <property type="molecule type" value="Genomic_DNA"/>
</dbReference>
<dbReference type="InterPro" id="IPR043502">
    <property type="entry name" value="DNA/RNA_pol_sf"/>
</dbReference>
<dbReference type="PANTHER" id="PTHR48475:SF1">
    <property type="entry name" value="RNASE H TYPE-1 DOMAIN-CONTAINING PROTEIN"/>
    <property type="match status" value="1"/>
</dbReference>
<dbReference type="PANTHER" id="PTHR48475">
    <property type="entry name" value="RIBONUCLEASE H"/>
    <property type="match status" value="1"/>
</dbReference>